<dbReference type="Gene3D" id="3.30.565.10">
    <property type="entry name" value="Histidine kinase-like ATPase, C-terminal domain"/>
    <property type="match status" value="1"/>
</dbReference>
<gene>
    <name evidence="3" type="ORF">AWW67_10895</name>
</gene>
<evidence type="ECO:0000313" key="4">
    <source>
        <dbReference type="Proteomes" id="UP000075663"/>
    </source>
</evidence>
<keyword evidence="1" id="KW-1133">Transmembrane helix</keyword>
<dbReference type="EMBL" id="LRPB01000048">
    <property type="protein sequence ID" value="KYG79812.1"/>
    <property type="molecule type" value="Genomic_DNA"/>
</dbReference>
<dbReference type="InterPro" id="IPR050640">
    <property type="entry name" value="Bact_2-comp_sensor_kinase"/>
</dbReference>
<dbReference type="InterPro" id="IPR010559">
    <property type="entry name" value="Sig_transdc_His_kin_internal"/>
</dbReference>
<feature type="transmembrane region" description="Helical" evidence="1">
    <location>
        <begin position="7"/>
        <end position="24"/>
    </location>
</feature>
<organism evidence="3 4">
    <name type="scientific">Roseivirga seohaensis</name>
    <dbReference type="NCBI Taxonomy" id="1914963"/>
    <lineage>
        <taxon>Bacteria</taxon>
        <taxon>Pseudomonadati</taxon>
        <taxon>Bacteroidota</taxon>
        <taxon>Cytophagia</taxon>
        <taxon>Cytophagales</taxon>
        <taxon>Roseivirgaceae</taxon>
        <taxon>Roseivirga</taxon>
    </lineage>
</organism>
<dbReference type="STRING" id="1914963.AWW67_10895"/>
<evidence type="ECO:0000259" key="2">
    <source>
        <dbReference type="Pfam" id="PF06580"/>
    </source>
</evidence>
<name>A0A150XME6_9BACT</name>
<accession>A0A150XME6</accession>
<dbReference type="GO" id="GO:0000155">
    <property type="term" value="F:phosphorelay sensor kinase activity"/>
    <property type="evidence" value="ECO:0007669"/>
    <property type="project" value="InterPro"/>
</dbReference>
<comment type="caution">
    <text evidence="3">The sequence shown here is derived from an EMBL/GenBank/DDBJ whole genome shotgun (WGS) entry which is preliminary data.</text>
</comment>
<keyword evidence="1" id="KW-0472">Membrane</keyword>
<dbReference type="Pfam" id="PF06580">
    <property type="entry name" value="His_kinase"/>
    <property type="match status" value="1"/>
</dbReference>
<protein>
    <recommendedName>
        <fullName evidence="2">Signal transduction histidine kinase internal region domain-containing protein</fullName>
    </recommendedName>
</protein>
<feature type="transmembrane region" description="Helical" evidence="1">
    <location>
        <begin position="36"/>
        <end position="55"/>
    </location>
</feature>
<dbReference type="PANTHER" id="PTHR34220">
    <property type="entry name" value="SENSOR HISTIDINE KINASE YPDA"/>
    <property type="match status" value="1"/>
</dbReference>
<dbReference type="RefSeq" id="WP_062302817.1">
    <property type="nucleotide sequence ID" value="NZ_LRPB01000048.1"/>
</dbReference>
<dbReference type="PANTHER" id="PTHR34220:SF7">
    <property type="entry name" value="SENSOR HISTIDINE KINASE YPDA"/>
    <property type="match status" value="1"/>
</dbReference>
<keyword evidence="1" id="KW-0812">Transmembrane</keyword>
<feature type="transmembrane region" description="Helical" evidence="1">
    <location>
        <begin position="76"/>
        <end position="95"/>
    </location>
</feature>
<dbReference type="Proteomes" id="UP000075663">
    <property type="component" value="Unassembled WGS sequence"/>
</dbReference>
<feature type="domain" description="Signal transduction histidine kinase internal region" evidence="2">
    <location>
        <begin position="160"/>
        <end position="236"/>
    </location>
</feature>
<evidence type="ECO:0000256" key="1">
    <source>
        <dbReference type="SAM" id="Phobius"/>
    </source>
</evidence>
<proteinExistence type="predicted"/>
<evidence type="ECO:0000313" key="3">
    <source>
        <dbReference type="EMBL" id="KYG79812.1"/>
    </source>
</evidence>
<dbReference type="InterPro" id="IPR036890">
    <property type="entry name" value="HATPase_C_sf"/>
</dbReference>
<dbReference type="GO" id="GO:0016020">
    <property type="term" value="C:membrane"/>
    <property type="evidence" value="ECO:0007669"/>
    <property type="project" value="InterPro"/>
</dbReference>
<sequence>MSKGKVYGLRIAIGLLVFMFFKITSYKLSEWGTSTFVSMGSTVITVLIVFEIIGYTGKYLIKHYKNSLTSYRTLGMFYWGNCLITAPFVIGAAAFHTEVLIPAFPCTTCTAEISLATTIAQSLVLSWLIISAKSFMIYVEYTKRSEHEKDILQKELALSKYESLKDQIEPHFLFNSFSVLTAVIEEDPKLAVDFVSRLSKIYRYLMENTSQLVLLSTELEYLEHYVFVLKTRHGQSINVNYNLDAGAAQIPILSLQMLVENALKHNYFSKENPLTINIYTEGTDFLVVSNNLNKRPNLEKTTHLGLENINKRYELLLNKSIDIQENANSFTVKLPLVSQLKAES</sequence>
<reference evidence="3 4" key="1">
    <citation type="submission" date="2016-01" db="EMBL/GenBank/DDBJ databases">
        <title>Genome sequencing of Roseivirga seohaensis SW-152.</title>
        <authorList>
            <person name="Selvaratnam C."/>
            <person name="Thevarajoo S."/>
            <person name="Goh K.M."/>
            <person name="Ee R."/>
            <person name="Chan K.-G."/>
            <person name="Chong C.S."/>
        </authorList>
    </citation>
    <scope>NUCLEOTIDE SEQUENCE [LARGE SCALE GENOMIC DNA]</scope>
    <source>
        <strain evidence="3 4">SW-152</strain>
    </source>
</reference>
<dbReference type="AlphaFoldDB" id="A0A150XME6"/>